<dbReference type="Pfam" id="PF08713">
    <property type="entry name" value="DNA_alkylation"/>
    <property type="match status" value="1"/>
</dbReference>
<sequence>MTAATVRAALEPLANPADAQAMSTYMRNHFPFLGIKTPGRREATKELIRSWRGREPAEVCNLAEELWAQEEREFHYVACDLLRAYKGELGVSWLAALVTTNSWWDTVDALAKVVGKRASPRDMRAWSRTDNLWLRRVSVIHQLGFKEKTDPLLLAEMIDAANGTGEFFLNKAIGWALRDYARTEPEWVQRFVEQHDLAPLARREALKGLAGNRKA</sequence>
<dbReference type="SUPFAM" id="SSF48371">
    <property type="entry name" value="ARM repeat"/>
    <property type="match status" value="1"/>
</dbReference>
<dbReference type="PATRIC" id="fig|1224164.3.peg.972"/>
<dbReference type="KEGG" id="cvt:B843_04880"/>
<gene>
    <name evidence="1" type="ORF">B843_04880</name>
</gene>
<evidence type="ECO:0000313" key="1">
    <source>
        <dbReference type="EMBL" id="AHI22365.1"/>
    </source>
</evidence>
<organism evidence="1 2">
    <name type="scientific">Corynebacterium vitaeruminis DSM 20294</name>
    <dbReference type="NCBI Taxonomy" id="1224164"/>
    <lineage>
        <taxon>Bacteria</taxon>
        <taxon>Bacillati</taxon>
        <taxon>Actinomycetota</taxon>
        <taxon>Actinomycetes</taxon>
        <taxon>Mycobacteriales</taxon>
        <taxon>Corynebacteriaceae</taxon>
        <taxon>Corynebacterium</taxon>
    </lineage>
</organism>
<dbReference type="AlphaFoldDB" id="W5Y0H5"/>
<dbReference type="HOGENOM" id="CLU_079880_1_0_11"/>
<evidence type="ECO:0000313" key="2">
    <source>
        <dbReference type="Proteomes" id="UP000019222"/>
    </source>
</evidence>
<dbReference type="EMBL" id="CP004353">
    <property type="protein sequence ID" value="AHI22365.1"/>
    <property type="molecule type" value="Genomic_DNA"/>
</dbReference>
<name>W5Y0H5_9CORY</name>
<keyword evidence="2" id="KW-1185">Reference proteome</keyword>
<evidence type="ECO:0008006" key="3">
    <source>
        <dbReference type="Google" id="ProtNLM"/>
    </source>
</evidence>
<dbReference type="STRING" id="1224164.B843_04880"/>
<accession>W5Y0H5</accession>
<dbReference type="Gene3D" id="1.25.40.290">
    <property type="entry name" value="ARM repeat domains"/>
    <property type="match status" value="1"/>
</dbReference>
<dbReference type="Proteomes" id="UP000019222">
    <property type="component" value="Chromosome"/>
</dbReference>
<dbReference type="Gene3D" id="1.20.1660.10">
    <property type="entry name" value="Hypothetical protein (EF3068)"/>
    <property type="match status" value="1"/>
</dbReference>
<dbReference type="RefSeq" id="WP_025252402.1">
    <property type="nucleotide sequence ID" value="NZ_CP004353.1"/>
</dbReference>
<dbReference type="PANTHER" id="PTHR34070">
    <property type="entry name" value="ARMADILLO-TYPE FOLD"/>
    <property type="match status" value="1"/>
</dbReference>
<protein>
    <recommendedName>
        <fullName evidence="3">DNA alkylation repair enzyme</fullName>
    </recommendedName>
</protein>
<proteinExistence type="predicted"/>
<dbReference type="InterPro" id="IPR016024">
    <property type="entry name" value="ARM-type_fold"/>
</dbReference>
<dbReference type="eggNOG" id="COG4912">
    <property type="taxonomic scope" value="Bacteria"/>
</dbReference>
<reference evidence="1 2" key="1">
    <citation type="submission" date="2013-02" db="EMBL/GenBank/DDBJ databases">
        <title>The complete genome sequence of Corynebacterium vitaeruminis DSM 20294.</title>
        <authorList>
            <person name="Ruckert C."/>
            <person name="Albersmeier A."/>
            <person name="Kalinowski J."/>
        </authorList>
    </citation>
    <scope>NUCLEOTIDE SEQUENCE [LARGE SCALE GENOMIC DNA]</scope>
    <source>
        <strain evidence="2">ATCC 10234</strain>
    </source>
</reference>
<dbReference type="InterPro" id="IPR014825">
    <property type="entry name" value="DNA_alkylation"/>
</dbReference>
<dbReference type="PANTHER" id="PTHR34070:SF1">
    <property type="entry name" value="DNA ALKYLATION REPAIR PROTEIN"/>
    <property type="match status" value="1"/>
</dbReference>
<dbReference type="CDD" id="cd07064">
    <property type="entry name" value="AlkD_like_1"/>
    <property type="match status" value="1"/>
</dbReference>